<name>A0ABW4S2T3_9RHOB</name>
<dbReference type="EMBL" id="JBHUGH010000002">
    <property type="protein sequence ID" value="MFD1911262.1"/>
    <property type="molecule type" value="Genomic_DNA"/>
</dbReference>
<dbReference type="Proteomes" id="UP001597353">
    <property type="component" value="Unassembled WGS sequence"/>
</dbReference>
<organism evidence="1 2">
    <name type="scientific">Halodurantibacterium flavum</name>
    <dbReference type="NCBI Taxonomy" id="1382802"/>
    <lineage>
        <taxon>Bacteria</taxon>
        <taxon>Pseudomonadati</taxon>
        <taxon>Pseudomonadota</taxon>
        <taxon>Alphaproteobacteria</taxon>
        <taxon>Rhodobacterales</taxon>
        <taxon>Paracoccaceae</taxon>
        <taxon>Halodurantibacterium</taxon>
    </lineage>
</organism>
<sequence>MTLHDRRMTRSMNQVAGMAAPLAPNASATPLCAVTLIDRRTGRPHRVNGAALVALARDPDLAAREMLEGRDTTIWEARIQPLPAPALTSAAPL</sequence>
<comment type="caution">
    <text evidence="1">The sequence shown here is derived from an EMBL/GenBank/DDBJ whole genome shotgun (WGS) entry which is preliminary data.</text>
</comment>
<proteinExistence type="predicted"/>
<reference evidence="2" key="1">
    <citation type="journal article" date="2019" name="Int. J. Syst. Evol. Microbiol.">
        <title>The Global Catalogue of Microorganisms (GCM) 10K type strain sequencing project: providing services to taxonomists for standard genome sequencing and annotation.</title>
        <authorList>
            <consortium name="The Broad Institute Genomics Platform"/>
            <consortium name="The Broad Institute Genome Sequencing Center for Infectious Disease"/>
            <person name="Wu L."/>
            <person name="Ma J."/>
        </authorList>
    </citation>
    <scope>NUCLEOTIDE SEQUENCE [LARGE SCALE GENOMIC DNA]</scope>
    <source>
        <strain evidence="2">CGMCC 4.7242</strain>
    </source>
</reference>
<keyword evidence="2" id="KW-1185">Reference proteome</keyword>
<accession>A0ABW4S2T3</accession>
<gene>
    <name evidence="1" type="ORF">ACFSGJ_03425</name>
</gene>
<dbReference type="RefSeq" id="WP_390259503.1">
    <property type="nucleotide sequence ID" value="NZ_JBHUGH010000002.1"/>
</dbReference>
<protein>
    <submittedName>
        <fullName evidence="1">Uncharacterized protein</fullName>
    </submittedName>
</protein>
<evidence type="ECO:0000313" key="1">
    <source>
        <dbReference type="EMBL" id="MFD1911262.1"/>
    </source>
</evidence>
<evidence type="ECO:0000313" key="2">
    <source>
        <dbReference type="Proteomes" id="UP001597353"/>
    </source>
</evidence>